<gene>
    <name evidence="2" type="ORF">N7494_010307</name>
</gene>
<dbReference type="Proteomes" id="UP001220324">
    <property type="component" value="Unassembled WGS sequence"/>
</dbReference>
<accession>A0AAD6G901</accession>
<feature type="transmembrane region" description="Helical" evidence="1">
    <location>
        <begin position="31"/>
        <end position="49"/>
    </location>
</feature>
<sequence length="1220" mass="137361">MAEPENGATESPNIPEEQKKYWIPFSLRRPALISLAALLLILAVACEFIRSYSNRHHGLIHLNTYRALGLTAGLFVYVPTGLAVLVVALWNICTLDILRLEPYFQLAKPEGTSGAALFTNYCFSYGILAPIRAFRNKHWIVLVVSSVSLIMRTMLPSLMSGLIVLEDKNIVTAKPINTWPVLVDLETQSNWLAREASYSRNNSIFHANTFFFYQTYNYAMPPIVRLPEDDTESSTWKMNQTAYWADMKCVDISMNGIVPQRRNFNSTSSALGWNVSNVRFDHLPSGSADSCTINFTLESHIPTGNGPFQVRHWEPLNPNATVNASETMHHTECDSFALFGIAINVGPSSQNFTSSATAFGCTSSYLNASTEISFPTNTSFVTAEHVSGPVKTLNSSQLSISSFESLIYAKYVSGSLVTPNDRLQIPSLTTLTGVNGTLISDLTPANTTDYQEDIIRLWNHHFINAMNRFFNTTGNPRPVISQQTTETVLYQVTSRSALITEGILLAGFALLLVLAYIYPLRPNFLLADPGSIAAQCAILTDKFSRPNPLMRTETGFQRATPRRIRRFARTLWCEWIDTPDGKRIDITIRERTPAPLESPKARPRRNPKPHFLNLPWFLIECAVMATVLGAFGVAFQLIRLDKIDYDTTGANIIYFFLIYGPTIIASMISTLYISIYRHLSNLEPWVRLQKGMAPAKQSLSVNYGSQTPVTSWRTFRPTAPPILVLLSAMCFLDFFLTIASSGMFEPQIYNSTVPTSALFDRYNQSQFLKPDVQMAFSGNSFISDGLITGYSLLAWTTPNMSFFPLRVDINDRDPDYFYEDYHARTRGVSVNLQCKVIPSSDSWQDRVAGNTYWTYKPYQDLDTTCTAKFQRPAEEYRLFNDSVYFRASMNSTEVCEKSFVVITYGDVEKGDTIIGTNSTIFYCAPEIQLQDFDVNFDFDGMIDDWSPVAGTSITTGEMFHNASASLIPFTSAFLRQTKTSGHSQALLANQYDWAVVLTRQVYNTLTSNEDPFHPSILVQAVELGYQSTFSNYFTLWRDIYLGTVPENAVPIHGTATDTYWVIEPSNHIIIIIIVFLSLDLSVLMAVFWFRHKHYNGPQAPTSCGALIPWIAQSRFLSDVRGTSEWSEVKRCEHLNKLDKRYRYGEFKMSDGSSRLALDHDSKILDESDERDYEMDELSVHPPHNEWGSELEQVQEMHLQIGVPSAATSTAHLISDNNDRS</sequence>
<evidence type="ECO:0000256" key="1">
    <source>
        <dbReference type="SAM" id="Phobius"/>
    </source>
</evidence>
<protein>
    <submittedName>
        <fullName evidence="2">Uncharacterized protein</fullName>
    </submittedName>
</protein>
<feature type="transmembrane region" description="Helical" evidence="1">
    <location>
        <begin position="722"/>
        <end position="744"/>
    </location>
</feature>
<dbReference type="Pfam" id="PF11915">
    <property type="entry name" value="DUF3433"/>
    <property type="match status" value="2"/>
</dbReference>
<feature type="transmembrane region" description="Helical" evidence="1">
    <location>
        <begin position="497"/>
        <end position="518"/>
    </location>
</feature>
<feature type="transmembrane region" description="Helical" evidence="1">
    <location>
        <begin position="1068"/>
        <end position="1089"/>
    </location>
</feature>
<keyword evidence="1" id="KW-0472">Membrane</keyword>
<feature type="transmembrane region" description="Helical" evidence="1">
    <location>
        <begin position="140"/>
        <end position="165"/>
    </location>
</feature>
<keyword evidence="1" id="KW-0812">Transmembrane</keyword>
<comment type="caution">
    <text evidence="2">The sequence shown here is derived from an EMBL/GenBank/DDBJ whole genome shotgun (WGS) entry which is preliminary data.</text>
</comment>
<proteinExistence type="predicted"/>
<feature type="transmembrane region" description="Helical" evidence="1">
    <location>
        <begin position="112"/>
        <end position="128"/>
    </location>
</feature>
<reference evidence="2 3" key="1">
    <citation type="journal article" date="2023" name="IMA Fungus">
        <title>Comparative genomic study of the Penicillium genus elucidates a diverse pangenome and 15 lateral gene transfer events.</title>
        <authorList>
            <person name="Petersen C."/>
            <person name="Sorensen T."/>
            <person name="Nielsen M.R."/>
            <person name="Sondergaard T.E."/>
            <person name="Sorensen J.L."/>
            <person name="Fitzpatrick D.A."/>
            <person name="Frisvad J.C."/>
            <person name="Nielsen K.L."/>
        </authorList>
    </citation>
    <scope>NUCLEOTIDE SEQUENCE [LARGE SCALE GENOMIC DNA]</scope>
    <source>
        <strain evidence="2 3">IBT 35679</strain>
    </source>
</reference>
<keyword evidence="3" id="KW-1185">Reference proteome</keyword>
<dbReference type="EMBL" id="JAQIZZ010000008">
    <property type="protein sequence ID" value="KAJ5523657.1"/>
    <property type="molecule type" value="Genomic_DNA"/>
</dbReference>
<feature type="transmembrane region" description="Helical" evidence="1">
    <location>
        <begin position="652"/>
        <end position="673"/>
    </location>
</feature>
<dbReference type="AlphaFoldDB" id="A0AAD6G901"/>
<organism evidence="2 3">
    <name type="scientific">Penicillium frequentans</name>
    <dbReference type="NCBI Taxonomy" id="3151616"/>
    <lineage>
        <taxon>Eukaryota</taxon>
        <taxon>Fungi</taxon>
        <taxon>Dikarya</taxon>
        <taxon>Ascomycota</taxon>
        <taxon>Pezizomycotina</taxon>
        <taxon>Eurotiomycetes</taxon>
        <taxon>Eurotiomycetidae</taxon>
        <taxon>Eurotiales</taxon>
        <taxon>Aspergillaceae</taxon>
        <taxon>Penicillium</taxon>
    </lineage>
</organism>
<dbReference type="InterPro" id="IPR021840">
    <property type="entry name" value="DUF3433"/>
</dbReference>
<dbReference type="PANTHER" id="PTHR37544:SF3">
    <property type="entry name" value="SPRAY"/>
    <property type="match status" value="1"/>
</dbReference>
<name>A0AAD6G901_9EURO</name>
<keyword evidence="1" id="KW-1133">Transmembrane helix</keyword>
<feature type="transmembrane region" description="Helical" evidence="1">
    <location>
        <begin position="614"/>
        <end position="640"/>
    </location>
</feature>
<evidence type="ECO:0000313" key="3">
    <source>
        <dbReference type="Proteomes" id="UP001220324"/>
    </source>
</evidence>
<dbReference type="PANTHER" id="PTHR37544">
    <property type="entry name" value="SPRAY-RELATED"/>
    <property type="match status" value="1"/>
</dbReference>
<feature type="transmembrane region" description="Helical" evidence="1">
    <location>
        <begin position="70"/>
        <end position="92"/>
    </location>
</feature>
<evidence type="ECO:0000313" key="2">
    <source>
        <dbReference type="EMBL" id="KAJ5523657.1"/>
    </source>
</evidence>